<keyword evidence="1" id="KW-0732">Signal</keyword>
<feature type="signal peptide" evidence="1">
    <location>
        <begin position="1"/>
        <end position="15"/>
    </location>
</feature>
<dbReference type="Gene3D" id="3.40.30.10">
    <property type="entry name" value="Glutaredoxin"/>
    <property type="match status" value="1"/>
</dbReference>
<evidence type="ECO:0000313" key="3">
    <source>
        <dbReference type="EMBL" id="OHT01548.1"/>
    </source>
</evidence>
<evidence type="ECO:0000256" key="1">
    <source>
        <dbReference type="SAM" id="SignalP"/>
    </source>
</evidence>
<gene>
    <name evidence="3" type="ORF">TRFO_31582</name>
</gene>
<keyword evidence="4" id="KW-1185">Reference proteome</keyword>
<dbReference type="PANTHER" id="PTHR45815">
    <property type="entry name" value="PROTEIN DISULFIDE-ISOMERASE A6"/>
    <property type="match status" value="1"/>
</dbReference>
<dbReference type="PANTHER" id="PTHR45815:SF3">
    <property type="entry name" value="PROTEIN DISULFIDE-ISOMERASE A6"/>
    <property type="match status" value="1"/>
</dbReference>
<comment type="caution">
    <text evidence="3">The sequence shown here is derived from an EMBL/GenBank/DDBJ whole genome shotgun (WGS) entry which is preliminary data.</text>
</comment>
<dbReference type="InterPro" id="IPR013766">
    <property type="entry name" value="Thioredoxin_domain"/>
</dbReference>
<dbReference type="GO" id="GO:0005788">
    <property type="term" value="C:endoplasmic reticulum lumen"/>
    <property type="evidence" value="ECO:0007669"/>
    <property type="project" value="TreeGrafter"/>
</dbReference>
<dbReference type="GO" id="GO:0034976">
    <property type="term" value="P:response to endoplasmic reticulum stress"/>
    <property type="evidence" value="ECO:0007669"/>
    <property type="project" value="TreeGrafter"/>
</dbReference>
<dbReference type="InterPro" id="IPR036249">
    <property type="entry name" value="Thioredoxin-like_sf"/>
</dbReference>
<dbReference type="Pfam" id="PF00085">
    <property type="entry name" value="Thioredoxin"/>
    <property type="match status" value="1"/>
</dbReference>
<dbReference type="VEuPathDB" id="TrichDB:TRFO_31582"/>
<dbReference type="OrthoDB" id="72053at2759"/>
<dbReference type="EMBL" id="MLAK01000906">
    <property type="protein sequence ID" value="OHT01548.1"/>
    <property type="molecule type" value="Genomic_DNA"/>
</dbReference>
<dbReference type="Proteomes" id="UP000179807">
    <property type="component" value="Unassembled WGS sequence"/>
</dbReference>
<dbReference type="AlphaFoldDB" id="A0A1J4JVJ3"/>
<evidence type="ECO:0000313" key="4">
    <source>
        <dbReference type="Proteomes" id="UP000179807"/>
    </source>
</evidence>
<dbReference type="CDD" id="cd02961">
    <property type="entry name" value="PDI_a_family"/>
    <property type="match status" value="1"/>
</dbReference>
<dbReference type="SUPFAM" id="SSF52833">
    <property type="entry name" value="Thioredoxin-like"/>
    <property type="match status" value="1"/>
</dbReference>
<dbReference type="GeneID" id="94842714"/>
<accession>A0A1J4JVJ3</accession>
<sequence length="363" mass="41619">MLMLTFFPIFAISYAFPSNILNLRDDNFRELVDNRPNKSVIFVMFHGERCPACQASYPEFVKASRQTNGLITFGHVDCSRNRYIPHRFHVASIPTFYIFHPNGFSSYSSFSRSASKFISAAVSKMPNYVEKANKSWIDDRSLNAIVLIKSGFWTSMPDEWRALAFNFSDHPIKFGYADDRATRIAFAQQLATSQGESPNQADKKSVVYFIINGQLSEYKERFTFMKIQSEVYKQFNLPVPKKPEIQEKISSKLEFLVMCRNKPRYCVIEANAKAEHLTNETRKIAQKYAKDQLRFLVCGKQCPSQEMEPGKIYIFHPKKNSMIVVSGPSELSQKIEHVLAGNAEWEPSLFGTDDGKSNENKEL</sequence>
<dbReference type="RefSeq" id="XP_068354684.1">
    <property type="nucleotide sequence ID" value="XM_068508010.1"/>
</dbReference>
<feature type="chain" id="PRO_5012498313" description="Thioredoxin domain-containing protein" evidence="1">
    <location>
        <begin position="16"/>
        <end position="363"/>
    </location>
</feature>
<protein>
    <recommendedName>
        <fullName evidence="2">Thioredoxin domain-containing protein</fullName>
    </recommendedName>
</protein>
<dbReference type="GO" id="GO:0015035">
    <property type="term" value="F:protein-disulfide reductase activity"/>
    <property type="evidence" value="ECO:0007669"/>
    <property type="project" value="TreeGrafter"/>
</dbReference>
<evidence type="ECO:0000259" key="2">
    <source>
        <dbReference type="Pfam" id="PF00085"/>
    </source>
</evidence>
<feature type="domain" description="Thioredoxin" evidence="2">
    <location>
        <begin position="21"/>
        <end position="105"/>
    </location>
</feature>
<reference evidence="3" key="1">
    <citation type="submission" date="2016-10" db="EMBL/GenBank/DDBJ databases">
        <authorList>
            <person name="Benchimol M."/>
            <person name="Almeida L.G."/>
            <person name="Vasconcelos A.T."/>
            <person name="Perreira-Neves A."/>
            <person name="Rosa I.A."/>
            <person name="Tasca T."/>
            <person name="Bogo M.R."/>
            <person name="de Souza W."/>
        </authorList>
    </citation>
    <scope>NUCLEOTIDE SEQUENCE [LARGE SCALE GENOMIC DNA]</scope>
    <source>
        <strain evidence="3">K</strain>
    </source>
</reference>
<name>A0A1J4JVJ3_9EUKA</name>
<proteinExistence type="predicted"/>
<organism evidence="3 4">
    <name type="scientific">Tritrichomonas foetus</name>
    <dbReference type="NCBI Taxonomy" id="1144522"/>
    <lineage>
        <taxon>Eukaryota</taxon>
        <taxon>Metamonada</taxon>
        <taxon>Parabasalia</taxon>
        <taxon>Tritrichomonadida</taxon>
        <taxon>Tritrichomonadidae</taxon>
        <taxon>Tritrichomonas</taxon>
    </lineage>
</organism>